<dbReference type="Pfam" id="PF00550">
    <property type="entry name" value="PP-binding"/>
    <property type="match status" value="1"/>
</dbReference>
<dbReference type="PANTHER" id="PTHR45527">
    <property type="entry name" value="NONRIBOSOMAL PEPTIDE SYNTHETASE"/>
    <property type="match status" value="1"/>
</dbReference>
<dbReference type="InterPro" id="IPR020806">
    <property type="entry name" value="PKS_PP-bd"/>
</dbReference>
<dbReference type="SUPFAM" id="SSF52777">
    <property type="entry name" value="CoA-dependent acyltransferases"/>
    <property type="match status" value="2"/>
</dbReference>
<dbReference type="InterPro" id="IPR000873">
    <property type="entry name" value="AMP-dep_synth/lig_dom"/>
</dbReference>
<keyword evidence="4" id="KW-0436">Ligase</keyword>
<dbReference type="SUPFAM" id="SSF47336">
    <property type="entry name" value="ACP-like"/>
    <property type="match status" value="1"/>
</dbReference>
<sequence>MTTSATSPRSLRPIPADTPPGRTAVPATDTSTLYGLLHRAERLHPHRPAVTDHARVITYAELGAAAGRVAAGLRQAGIGPGDRVAILGRRDSRLFVLLHGVLRAGAAVVTLDTAWSAEDRLRRLAAVRAAGVLTTTALSDEEIRALSAAGVRYVEHTDPDVLLAVPFAPSPPDRPAPRVGSHDPAYLSFTSGSGGEPKAVVVTHGNAVHYALALRDRLELTEADAPCVAHLTTLAADLGHTSWLLALATAGRTHVVGDEHARDAPACWAALRDAGCSVVKTTPSHMAELWRDRPDPRRGTIPYRPGTLILGGEALPRSLGASLLHDEGVHRLLNHYGPTETTVGAACFLATSAGELPEDEATVPIGTPLGEATLDLLDSSGFPVAEGEPGHLHIGGRGVSAGYFGRPAQTAQRFVPHRGTRTYRTGDLCRRRPDGQLVFLGRLDRQTKIRGYLVDPTEIEHLVRQVPGVESCAVVVRDTATGNRLLAAVRPADGAVEEPRLLDAVRAHLNSRLPAYSVPQPLIALREFPLGPNGKLDTPRLEAALDAVLAGRAGNPPSSGPQVPSLAREIAELWAESLGLPSVDPDADVLELGGDSILAMRTVSQLRRHGHHAAYADFYRHPTSRRLASAVRATAPRADAEAPATDLPVGDGALAPAQRWFFGQGVDNPRHWNQSVLLRCTKSVAPAALATAAAAVVERHPALRRPVGPHGPGAPRPVDDLDLVSFSRIQHPGNIAEEIAALGTELQRSLDPEAGRLIRFHLFAGAPGTDDRLALIAHHLVVDGLSWRVVLDDLAHAYRAALAGRPPGLPPAADFYRWAASRPEPAQPVNPLPGSGPDTPPSGGRSGSPPPPGTVSWGLDEEATARLVERYGGSRRLEALLFTAFADAVALDADRDGPRGSGRPPAARTLVEVETHGRDTTGEHLDTVGWFTAITRVSADLPATAAGTEPDAGIAKPDAGIAKPDAGVATRVSGIAARVSGAESRLRRARLLPMDVEGPRPEVAFNFLGTFRLPAEPALGWYPAAEQVGTARCPSGDPVYRLRLTARIVEGRLVTDLVHARPDVADTEADGVMARFAQVVAATAATAASRPSRLARSTSGQPLHLGVPPAPPRSPAVRGVREPARVLLTGATGYVGGHLLDALLERGAQVTCLVRGERDHDAAGRLRRVPPGLRVVAGDIGREGLGLSEAGRALARDAQVVVHAAADVRLVAPPEELERTNHDGVRRLLAWIDAEAMGGVRFHHISTLAVAGGIDPAAPNRRFSEADLRIGQHFRTPYERSKFLAEEAVRAWAASGRRCHIHRSGHVAAHSRTGAFHGGIATNRVYQTLRGYLLAGAAPRLEGATFAFSHVDTVAAGIAALALYADAAPGAHHVETPHLVAHDELVGWIRRSGHRIELCDAKDFEAALDRAEGDHPEEVRLAAAWSLLEDRNIRTDSSHTLAVLDRLGVRFTAPTPRWWASALAWATESGFLPRPDPAGH</sequence>
<evidence type="ECO:0000313" key="7">
    <source>
        <dbReference type="EMBL" id="WUX41442.1"/>
    </source>
</evidence>
<dbReference type="Pfam" id="PF13193">
    <property type="entry name" value="AMP-binding_C"/>
    <property type="match status" value="1"/>
</dbReference>
<dbReference type="InterPro" id="IPR042099">
    <property type="entry name" value="ANL_N_sf"/>
</dbReference>
<dbReference type="PROSITE" id="PS50075">
    <property type="entry name" value="CARRIER"/>
    <property type="match status" value="1"/>
</dbReference>
<dbReference type="PANTHER" id="PTHR45527:SF1">
    <property type="entry name" value="FATTY ACID SYNTHASE"/>
    <property type="match status" value="1"/>
</dbReference>
<dbReference type="InterPro" id="IPR045851">
    <property type="entry name" value="AMP-bd_C_sf"/>
</dbReference>
<dbReference type="Gene3D" id="3.40.50.12780">
    <property type="entry name" value="N-terminal domain of ligase-like"/>
    <property type="match status" value="1"/>
</dbReference>
<evidence type="ECO:0000256" key="2">
    <source>
        <dbReference type="ARBA" id="ARBA00022450"/>
    </source>
</evidence>
<evidence type="ECO:0000313" key="8">
    <source>
        <dbReference type="Proteomes" id="UP001431926"/>
    </source>
</evidence>
<name>A0ABZ1ZRQ8_STRAQ</name>
<evidence type="ECO:0000256" key="3">
    <source>
        <dbReference type="ARBA" id="ARBA00022553"/>
    </source>
</evidence>
<reference evidence="7" key="1">
    <citation type="submission" date="2022-10" db="EMBL/GenBank/DDBJ databases">
        <title>The complete genomes of actinobacterial strains from the NBC collection.</title>
        <authorList>
            <person name="Joergensen T.S."/>
            <person name="Alvarez Arevalo M."/>
            <person name="Sterndorff E.B."/>
            <person name="Faurdal D."/>
            <person name="Vuksanovic O."/>
            <person name="Mourched A.-S."/>
            <person name="Charusanti P."/>
            <person name="Shaw S."/>
            <person name="Blin K."/>
            <person name="Weber T."/>
        </authorList>
    </citation>
    <scope>NUCLEOTIDE SEQUENCE</scope>
    <source>
        <strain evidence="7">NBC_01436</strain>
    </source>
</reference>
<dbReference type="EMBL" id="CP109491">
    <property type="protein sequence ID" value="WUX41442.1"/>
    <property type="molecule type" value="Genomic_DNA"/>
</dbReference>
<evidence type="ECO:0000256" key="5">
    <source>
        <dbReference type="SAM" id="MobiDB-lite"/>
    </source>
</evidence>
<feature type="compositionally biased region" description="Low complexity" evidence="5">
    <location>
        <begin position="1088"/>
        <end position="1099"/>
    </location>
</feature>
<dbReference type="Pfam" id="PF00501">
    <property type="entry name" value="AMP-binding"/>
    <property type="match status" value="1"/>
</dbReference>
<dbReference type="InterPro" id="IPR025110">
    <property type="entry name" value="AMP-bd_C"/>
</dbReference>
<dbReference type="Gene3D" id="3.30.559.10">
    <property type="entry name" value="Chloramphenicol acetyltransferase-like domain"/>
    <property type="match status" value="1"/>
</dbReference>
<dbReference type="InterPro" id="IPR036736">
    <property type="entry name" value="ACP-like_sf"/>
</dbReference>
<feature type="domain" description="Carrier" evidence="6">
    <location>
        <begin position="561"/>
        <end position="635"/>
    </location>
</feature>
<dbReference type="SMART" id="SM00823">
    <property type="entry name" value="PKS_PP"/>
    <property type="match status" value="1"/>
</dbReference>
<dbReference type="InterPro" id="IPR001242">
    <property type="entry name" value="Condensation_dom"/>
</dbReference>
<evidence type="ECO:0000259" key="6">
    <source>
        <dbReference type="PROSITE" id="PS50075"/>
    </source>
</evidence>
<dbReference type="PROSITE" id="PS00012">
    <property type="entry name" value="PHOSPHOPANTETHEINE"/>
    <property type="match status" value="1"/>
</dbReference>
<dbReference type="InterPro" id="IPR023213">
    <property type="entry name" value="CAT-like_dom_sf"/>
</dbReference>
<keyword evidence="2" id="KW-0596">Phosphopantetheine</keyword>
<dbReference type="RefSeq" id="WP_329359220.1">
    <property type="nucleotide sequence ID" value="NZ_CP109490.1"/>
</dbReference>
<dbReference type="Gene3D" id="1.10.1200.10">
    <property type="entry name" value="ACP-like"/>
    <property type="match status" value="1"/>
</dbReference>
<comment type="cofactor">
    <cofactor evidence="1">
        <name>pantetheine 4'-phosphate</name>
        <dbReference type="ChEBI" id="CHEBI:47942"/>
    </cofactor>
</comment>
<dbReference type="SUPFAM" id="SSF56801">
    <property type="entry name" value="Acetyl-CoA synthetase-like"/>
    <property type="match status" value="1"/>
</dbReference>
<feature type="region of interest" description="Disordered" evidence="5">
    <location>
        <begin position="1"/>
        <end position="28"/>
    </location>
</feature>
<keyword evidence="3" id="KW-0597">Phosphoprotein</keyword>
<dbReference type="CDD" id="cd05930">
    <property type="entry name" value="A_NRPS"/>
    <property type="match status" value="1"/>
</dbReference>
<feature type="compositionally biased region" description="Low complexity" evidence="5">
    <location>
        <begin position="832"/>
        <end position="843"/>
    </location>
</feature>
<dbReference type="Pfam" id="PF00668">
    <property type="entry name" value="Condensation"/>
    <property type="match status" value="1"/>
</dbReference>
<protein>
    <submittedName>
        <fullName evidence="7">AMP-binding protein</fullName>
    </submittedName>
</protein>
<evidence type="ECO:0000256" key="4">
    <source>
        <dbReference type="ARBA" id="ARBA00022598"/>
    </source>
</evidence>
<feature type="region of interest" description="Disordered" evidence="5">
    <location>
        <begin position="1088"/>
        <end position="1118"/>
    </location>
</feature>
<dbReference type="Gene3D" id="3.40.50.720">
    <property type="entry name" value="NAD(P)-binding Rossmann-like Domain"/>
    <property type="match status" value="1"/>
</dbReference>
<dbReference type="SUPFAM" id="SSF51735">
    <property type="entry name" value="NAD(P)-binding Rossmann-fold domains"/>
    <property type="match status" value="1"/>
</dbReference>
<dbReference type="InterPro" id="IPR036291">
    <property type="entry name" value="NAD(P)-bd_dom_sf"/>
</dbReference>
<evidence type="ECO:0000256" key="1">
    <source>
        <dbReference type="ARBA" id="ARBA00001957"/>
    </source>
</evidence>
<accession>A0ABZ1ZRQ8</accession>
<dbReference type="Gene3D" id="3.30.300.30">
    <property type="match status" value="1"/>
</dbReference>
<proteinExistence type="predicted"/>
<dbReference type="Proteomes" id="UP001431926">
    <property type="component" value="Chromosome"/>
</dbReference>
<dbReference type="InterPro" id="IPR009081">
    <property type="entry name" value="PP-bd_ACP"/>
</dbReference>
<feature type="region of interest" description="Disordered" evidence="5">
    <location>
        <begin position="823"/>
        <end position="858"/>
    </location>
</feature>
<keyword evidence="8" id="KW-1185">Reference proteome</keyword>
<dbReference type="InterPro" id="IPR006162">
    <property type="entry name" value="Ppantetheine_attach_site"/>
</dbReference>
<organism evidence="7 8">
    <name type="scientific">Streptomyces anulatus</name>
    <name type="common">Streptomyces chrysomallus</name>
    <dbReference type="NCBI Taxonomy" id="1892"/>
    <lineage>
        <taxon>Bacteria</taxon>
        <taxon>Bacillati</taxon>
        <taxon>Actinomycetota</taxon>
        <taxon>Actinomycetes</taxon>
        <taxon>Kitasatosporales</taxon>
        <taxon>Streptomycetaceae</taxon>
        <taxon>Streptomyces</taxon>
    </lineage>
</organism>
<dbReference type="InterPro" id="IPR013120">
    <property type="entry name" value="FAR_NAD-bd"/>
</dbReference>
<gene>
    <name evidence="7" type="ORF">OG367_36760</name>
</gene>
<dbReference type="Pfam" id="PF07993">
    <property type="entry name" value="NAD_binding_4"/>
    <property type="match status" value="1"/>
</dbReference>